<dbReference type="AlphaFoldDB" id="A0A813IQM1"/>
<comment type="caution">
    <text evidence="2">The sequence shown here is derived from an EMBL/GenBank/DDBJ whole genome shotgun (WGS) entry which is preliminary data.</text>
</comment>
<evidence type="ECO:0000313" key="1">
    <source>
        <dbReference type="EMBL" id="CAE8604786.1"/>
    </source>
</evidence>
<accession>A0A813IQM1</accession>
<dbReference type="Proteomes" id="UP000654075">
    <property type="component" value="Unassembled WGS sequence"/>
</dbReference>
<dbReference type="EMBL" id="CAJNNW010011874">
    <property type="protein sequence ID" value="CAE8653714.1"/>
    <property type="molecule type" value="Genomic_DNA"/>
</dbReference>
<keyword evidence="4" id="KW-1185">Reference proteome</keyword>
<evidence type="ECO:0000313" key="4">
    <source>
        <dbReference type="Proteomes" id="UP000654075"/>
    </source>
</evidence>
<evidence type="ECO:0000313" key="3">
    <source>
        <dbReference type="Proteomes" id="UP000626109"/>
    </source>
</evidence>
<dbReference type="EMBL" id="CAJNNV010016946">
    <property type="protein sequence ID" value="CAE8604786.1"/>
    <property type="molecule type" value="Genomic_DNA"/>
</dbReference>
<evidence type="ECO:0000313" key="2">
    <source>
        <dbReference type="EMBL" id="CAE8653714.1"/>
    </source>
</evidence>
<dbReference type="Proteomes" id="UP000626109">
    <property type="component" value="Unassembled WGS sequence"/>
</dbReference>
<gene>
    <name evidence="1" type="ORF">PGLA1383_LOCUS22932</name>
    <name evidence="2" type="ORF">PGLA2088_LOCUS10573</name>
</gene>
<protein>
    <submittedName>
        <fullName evidence="2">Uncharacterized protein</fullName>
    </submittedName>
</protein>
<name>A0A813IQM1_POLGL</name>
<organism evidence="2 3">
    <name type="scientific">Polarella glacialis</name>
    <name type="common">Dinoflagellate</name>
    <dbReference type="NCBI Taxonomy" id="89957"/>
    <lineage>
        <taxon>Eukaryota</taxon>
        <taxon>Sar</taxon>
        <taxon>Alveolata</taxon>
        <taxon>Dinophyceae</taxon>
        <taxon>Suessiales</taxon>
        <taxon>Suessiaceae</taxon>
        <taxon>Polarella</taxon>
    </lineage>
</organism>
<sequence length="134" mass="15447">MCLFAYVINNGNASGWPRRRLVQFLVCYKVPGYLLMYIGFLGFSPWATEVFAFMCDPAMNFEHNKMYKIFHHDYEACVKEGPGMMIKACIPRVLIYMYSIKGALEYMRCHPDNDGKGIFTSTAKAKEYEPLLEA</sequence>
<reference evidence="2" key="1">
    <citation type="submission" date="2021-02" db="EMBL/GenBank/DDBJ databases">
        <authorList>
            <person name="Dougan E. K."/>
            <person name="Rhodes N."/>
            <person name="Thang M."/>
            <person name="Chan C."/>
        </authorList>
    </citation>
    <scope>NUCLEOTIDE SEQUENCE</scope>
</reference>
<proteinExistence type="predicted"/>